<dbReference type="EMBL" id="JYDV01000057">
    <property type="protein sequence ID" value="KRZ37503.1"/>
    <property type="molecule type" value="Genomic_DNA"/>
</dbReference>
<dbReference type="AlphaFoldDB" id="A0A0V1EL79"/>
<dbReference type="EMBL" id="JYDR01000031">
    <property type="protein sequence ID" value="KRY73731.1"/>
    <property type="molecule type" value="Genomic_DNA"/>
</dbReference>
<evidence type="ECO:0000313" key="2">
    <source>
        <dbReference type="EMBL" id="KRZ17955.1"/>
    </source>
</evidence>
<protein>
    <submittedName>
        <fullName evidence="1">Uncharacterized protein</fullName>
    </submittedName>
</protein>
<organism evidence="1 4">
    <name type="scientific">Trichinella pseudospiralis</name>
    <name type="common">Parasitic roundworm</name>
    <dbReference type="NCBI Taxonomy" id="6337"/>
    <lineage>
        <taxon>Eukaryota</taxon>
        <taxon>Metazoa</taxon>
        <taxon>Ecdysozoa</taxon>
        <taxon>Nematoda</taxon>
        <taxon>Enoplea</taxon>
        <taxon>Dorylaimia</taxon>
        <taxon>Trichinellida</taxon>
        <taxon>Trichinellidae</taxon>
        <taxon>Trichinella</taxon>
    </lineage>
</organism>
<accession>A0A0V1EL79</accession>
<gene>
    <name evidence="1" type="ORF">T4A_1793</name>
    <name evidence="2" type="ORF">T4B_2893</name>
    <name evidence="3" type="ORF">T4C_12652</name>
</gene>
<evidence type="ECO:0000313" key="5">
    <source>
        <dbReference type="Proteomes" id="UP000054805"/>
    </source>
</evidence>
<evidence type="ECO:0000313" key="3">
    <source>
        <dbReference type="EMBL" id="KRZ37503.1"/>
    </source>
</evidence>
<dbReference type="Proteomes" id="UP000054632">
    <property type="component" value="Unassembled WGS sequence"/>
</dbReference>
<evidence type="ECO:0000313" key="1">
    <source>
        <dbReference type="EMBL" id="KRY73731.1"/>
    </source>
</evidence>
<keyword evidence="5" id="KW-1185">Reference proteome</keyword>
<proteinExistence type="predicted"/>
<comment type="caution">
    <text evidence="1">The sequence shown here is derived from an EMBL/GenBank/DDBJ whole genome shotgun (WGS) entry which is preliminary data.</text>
</comment>
<reference evidence="4 5" key="1">
    <citation type="submission" date="2015-01" db="EMBL/GenBank/DDBJ databases">
        <title>Evolution of Trichinella species and genotypes.</title>
        <authorList>
            <person name="Korhonen P.K."/>
            <person name="Edoardo P."/>
            <person name="Giuseppe L.R."/>
            <person name="Gasser R.B."/>
        </authorList>
    </citation>
    <scope>NUCLEOTIDE SEQUENCE [LARGE SCALE GENOMIC DNA]</scope>
    <source>
        <strain evidence="1">ISS13</strain>
        <strain evidence="3">ISS176</strain>
        <strain evidence="2">ISS588</strain>
    </source>
</reference>
<dbReference type="Proteomes" id="UP000054826">
    <property type="component" value="Unassembled WGS sequence"/>
</dbReference>
<dbReference type="EMBL" id="JYDS01000288">
    <property type="protein sequence ID" value="KRZ17955.1"/>
    <property type="molecule type" value="Genomic_DNA"/>
</dbReference>
<evidence type="ECO:0000313" key="4">
    <source>
        <dbReference type="Proteomes" id="UP000054632"/>
    </source>
</evidence>
<sequence>MADHLSNVNRTAFLRQTLRSRRIHVPPMTNQSIELSHGVAQQMGIYIGPDRRSQMAMQPNSTKQWLLSLPGKRRVTAVCMDS</sequence>
<name>A0A0V1EL79_TRIPS</name>
<dbReference type="Proteomes" id="UP000054805">
    <property type="component" value="Unassembled WGS sequence"/>
</dbReference>